<dbReference type="Proteomes" id="UP000182227">
    <property type="component" value="Unassembled WGS sequence"/>
</dbReference>
<dbReference type="RefSeq" id="WP_085141435.1">
    <property type="nucleotide sequence ID" value="NZ_JACKVA010000009.1"/>
</dbReference>
<dbReference type="InterPro" id="IPR052336">
    <property type="entry name" value="MlaD_Phospholipid_Transporter"/>
</dbReference>
<dbReference type="InterPro" id="IPR005693">
    <property type="entry name" value="Mce"/>
</dbReference>
<feature type="domain" description="Mammalian cell entry C-terminal" evidence="2">
    <location>
        <begin position="120"/>
        <end position="334"/>
    </location>
</feature>
<dbReference type="PANTHER" id="PTHR33371">
    <property type="entry name" value="INTERMEMBRANE PHOSPHOLIPID TRANSPORT SYSTEM BINDING PROTEIN MLAD-RELATED"/>
    <property type="match status" value="1"/>
</dbReference>
<dbReference type="Pfam" id="PF02470">
    <property type="entry name" value="MlaD"/>
    <property type="match status" value="1"/>
</dbReference>
<evidence type="ECO:0000313" key="5">
    <source>
        <dbReference type="Proteomes" id="UP000182227"/>
    </source>
</evidence>
<dbReference type="AlphaFoldDB" id="A0A0U1DHI2"/>
<reference evidence="4 6" key="2">
    <citation type="submission" date="2016-01" db="EMBL/GenBank/DDBJ databases">
        <title>The new phylogeny of the genus Mycobacterium.</title>
        <authorList>
            <person name="Tarcisio F."/>
            <person name="Conor M."/>
            <person name="Antonella G."/>
            <person name="Elisabetta G."/>
            <person name="Giulia F.S."/>
            <person name="Sara T."/>
            <person name="Anna F."/>
            <person name="Clotilde B."/>
            <person name="Roberto B."/>
            <person name="Veronica D.S."/>
            <person name="Fabio R."/>
            <person name="Monica P."/>
            <person name="Olivier J."/>
            <person name="Enrico T."/>
            <person name="Nicola S."/>
        </authorList>
    </citation>
    <scope>NUCLEOTIDE SEQUENCE [LARGE SCALE GENOMIC DNA]</scope>
    <source>
        <strain evidence="4 6">CCUG 50187</strain>
    </source>
</reference>
<accession>A0A0U1DHI2</accession>
<dbReference type="InterPro" id="IPR024516">
    <property type="entry name" value="Mce_C"/>
</dbReference>
<dbReference type="NCBIfam" id="TIGR00996">
    <property type="entry name" value="Mtu_fam_mce"/>
    <property type="match status" value="1"/>
</dbReference>
<gene>
    <name evidence="4" type="ORF">AWB98_20535</name>
    <name evidence="3" type="ORF">BN970_03519</name>
</gene>
<dbReference type="Proteomes" id="UP000193811">
    <property type="component" value="Unassembled WGS sequence"/>
</dbReference>
<dbReference type="Pfam" id="PF11887">
    <property type="entry name" value="Mce4_CUP1"/>
    <property type="match status" value="1"/>
</dbReference>
<evidence type="ECO:0000259" key="1">
    <source>
        <dbReference type="Pfam" id="PF02470"/>
    </source>
</evidence>
<proteinExistence type="predicted"/>
<name>A0A0U1DHI2_9MYCO</name>
<evidence type="ECO:0000259" key="2">
    <source>
        <dbReference type="Pfam" id="PF11887"/>
    </source>
</evidence>
<feature type="domain" description="Mce/MlaD" evidence="1">
    <location>
        <begin position="37"/>
        <end position="116"/>
    </location>
</feature>
<evidence type="ECO:0000313" key="3">
    <source>
        <dbReference type="EMBL" id="CQD16521.1"/>
    </source>
</evidence>
<evidence type="ECO:0000313" key="4">
    <source>
        <dbReference type="EMBL" id="ORV24635.1"/>
    </source>
</evidence>
<reference evidence="3 5" key="1">
    <citation type="submission" date="2015-03" db="EMBL/GenBank/DDBJ databases">
        <authorList>
            <person name="Murphy D."/>
        </authorList>
    </citation>
    <scope>NUCLEOTIDE SEQUENCE [LARGE SCALE GENOMIC DNA]</scope>
    <source>
        <strain evidence="3 5">D16</strain>
    </source>
</reference>
<organism evidence="3 5">
    <name type="scientific">Mycolicibacterium conceptionense</name>
    <dbReference type="NCBI Taxonomy" id="451644"/>
    <lineage>
        <taxon>Bacteria</taxon>
        <taxon>Bacillati</taxon>
        <taxon>Actinomycetota</taxon>
        <taxon>Actinomycetes</taxon>
        <taxon>Mycobacteriales</taxon>
        <taxon>Mycobacteriaceae</taxon>
        <taxon>Mycolicibacterium</taxon>
    </lineage>
</organism>
<sequence>MTGERRTRTLTGAITVLAIVGIVTLAVAQFRGAFTKTVEVKVIAARAGLVMNPGAKVKMLGVQLGKVSQIDYRPDGTAALALAMDPAKMAVIPDNVTVDISSSTVFGAKFVDLVPPPHPSAQPLRPGQQISTEHVTVELNTVFQRLTTVLDKVEPEKLNETLGAIAAGLDGRGAKMGQMLSDLNAFLAGVEPTLPTLSHEMDVAPVALNAYAEAAPDLMKTVGNAATLSQSIVEEQDNLNAVLLGLIGLADAGNDVLGSNRQSLTDLLRTLVPTTNLTSKYRDAINCSLAGIVPLTTMPATPDPGILVMVGFTPGAERYRYPSHLPKVAATGGPHCMDLPNVPAQKREPFLVTDVGANPAQYGNPSMMWNTDALKQYLFGPLDGPPRNSAQIGQPG</sequence>
<dbReference type="InterPro" id="IPR003399">
    <property type="entry name" value="Mce/MlaD"/>
</dbReference>
<dbReference type="GO" id="GO:0005576">
    <property type="term" value="C:extracellular region"/>
    <property type="evidence" value="ECO:0007669"/>
    <property type="project" value="TreeGrafter"/>
</dbReference>
<dbReference type="EMBL" id="LQOP01000020">
    <property type="protein sequence ID" value="ORV24635.1"/>
    <property type="molecule type" value="Genomic_DNA"/>
</dbReference>
<protein>
    <submittedName>
        <fullName evidence="3">MCE-family protein</fullName>
    </submittedName>
</protein>
<dbReference type="EMBL" id="CTEF01000002">
    <property type="protein sequence ID" value="CQD16521.1"/>
    <property type="molecule type" value="Genomic_DNA"/>
</dbReference>
<dbReference type="GO" id="GO:0051701">
    <property type="term" value="P:biological process involved in interaction with host"/>
    <property type="evidence" value="ECO:0007669"/>
    <property type="project" value="TreeGrafter"/>
</dbReference>
<dbReference type="GeneID" id="44297865"/>
<keyword evidence="6" id="KW-1185">Reference proteome</keyword>
<evidence type="ECO:0000313" key="6">
    <source>
        <dbReference type="Proteomes" id="UP000193811"/>
    </source>
</evidence>
<dbReference type="PANTHER" id="PTHR33371:SF19">
    <property type="entry name" value="MCE-FAMILY PROTEIN MCE4A"/>
    <property type="match status" value="1"/>
</dbReference>